<comment type="pathway">
    <text evidence="1 9">Cell wall biogenesis; peptidoglycan biosynthesis.</text>
</comment>
<dbReference type="GO" id="GO:0005576">
    <property type="term" value="C:extracellular region"/>
    <property type="evidence" value="ECO:0007669"/>
    <property type="project" value="TreeGrafter"/>
</dbReference>
<evidence type="ECO:0000256" key="8">
    <source>
        <dbReference type="ARBA" id="ARBA00023316"/>
    </source>
</evidence>
<dbReference type="Pfam" id="PF03734">
    <property type="entry name" value="YkuD"/>
    <property type="match status" value="1"/>
</dbReference>
<keyword evidence="13" id="KW-1185">Reference proteome</keyword>
<evidence type="ECO:0000256" key="7">
    <source>
        <dbReference type="ARBA" id="ARBA00022984"/>
    </source>
</evidence>
<evidence type="ECO:0000313" key="12">
    <source>
        <dbReference type="EMBL" id="AVY96001.1"/>
    </source>
</evidence>
<dbReference type="Gene3D" id="2.40.440.10">
    <property type="entry name" value="L,D-transpeptidase catalytic domain-like"/>
    <property type="match status" value="1"/>
</dbReference>
<evidence type="ECO:0000256" key="9">
    <source>
        <dbReference type="PROSITE-ProRule" id="PRU01373"/>
    </source>
</evidence>
<dbReference type="PANTHER" id="PTHR30582">
    <property type="entry name" value="L,D-TRANSPEPTIDASE"/>
    <property type="match status" value="1"/>
</dbReference>
<feature type="region of interest" description="Disordered" evidence="10">
    <location>
        <begin position="289"/>
        <end position="322"/>
    </location>
</feature>
<gene>
    <name evidence="12" type="ORF">DAI18_06930</name>
</gene>
<dbReference type="InterPro" id="IPR038063">
    <property type="entry name" value="Transpep_catalytic_dom"/>
</dbReference>
<keyword evidence="3" id="KW-0328">Glycosyltransferase</keyword>
<accession>A0A2S0PF56</accession>
<dbReference type="GO" id="GO:0008360">
    <property type="term" value="P:regulation of cell shape"/>
    <property type="evidence" value="ECO:0007669"/>
    <property type="project" value="UniProtKB-UniRule"/>
</dbReference>
<keyword evidence="6 9" id="KW-0133">Cell shape</keyword>
<dbReference type="UniPathway" id="UPA00219"/>
<name>A0A2S0PF56_9NEIS</name>
<comment type="similarity">
    <text evidence="2">Belongs to the YkuD family.</text>
</comment>
<reference evidence="12 13" key="1">
    <citation type="submission" date="2018-04" db="EMBL/GenBank/DDBJ databases">
        <title>Denitrifier Microvirgula.</title>
        <authorList>
            <person name="Anderson E."/>
            <person name="Jang J."/>
            <person name="Ishii S."/>
        </authorList>
    </citation>
    <scope>NUCLEOTIDE SEQUENCE [LARGE SCALE GENOMIC DNA]</scope>
    <source>
        <strain evidence="12 13">BE2.4</strain>
    </source>
</reference>
<dbReference type="OrthoDB" id="9787225at2"/>
<evidence type="ECO:0000256" key="6">
    <source>
        <dbReference type="ARBA" id="ARBA00022960"/>
    </source>
</evidence>
<proteinExistence type="inferred from homology"/>
<dbReference type="Proteomes" id="UP000244173">
    <property type="component" value="Chromosome"/>
</dbReference>
<dbReference type="GO" id="GO:0071555">
    <property type="term" value="P:cell wall organization"/>
    <property type="evidence" value="ECO:0007669"/>
    <property type="project" value="UniProtKB-UniRule"/>
</dbReference>
<dbReference type="PROSITE" id="PS52029">
    <property type="entry name" value="LD_TPASE"/>
    <property type="match status" value="1"/>
</dbReference>
<dbReference type="AlphaFoldDB" id="A0A2S0PF56"/>
<feature type="active site" description="Nucleophile" evidence="9">
    <location>
        <position position="184"/>
    </location>
</feature>
<keyword evidence="7 9" id="KW-0573">Peptidoglycan synthesis</keyword>
<feature type="active site" description="Proton donor/acceptor" evidence="9">
    <location>
        <position position="168"/>
    </location>
</feature>
<keyword evidence="4" id="KW-0808">Transferase</keyword>
<keyword evidence="8 9" id="KW-0961">Cell wall biogenesis/degradation</keyword>
<evidence type="ECO:0000259" key="11">
    <source>
        <dbReference type="PROSITE" id="PS52029"/>
    </source>
</evidence>
<evidence type="ECO:0000256" key="4">
    <source>
        <dbReference type="ARBA" id="ARBA00022679"/>
    </source>
</evidence>
<dbReference type="GO" id="GO:0071972">
    <property type="term" value="F:peptidoglycan L,D-transpeptidase activity"/>
    <property type="evidence" value="ECO:0007669"/>
    <property type="project" value="TreeGrafter"/>
</dbReference>
<evidence type="ECO:0000313" key="13">
    <source>
        <dbReference type="Proteomes" id="UP000244173"/>
    </source>
</evidence>
<evidence type="ECO:0000256" key="10">
    <source>
        <dbReference type="SAM" id="MobiDB-lite"/>
    </source>
</evidence>
<dbReference type="KEGG" id="maer:DAI18_06930"/>
<evidence type="ECO:0000256" key="3">
    <source>
        <dbReference type="ARBA" id="ARBA00022676"/>
    </source>
</evidence>
<protein>
    <submittedName>
        <fullName evidence="12">L,D-transpeptidase</fullName>
    </submittedName>
</protein>
<dbReference type="EMBL" id="CP028519">
    <property type="protein sequence ID" value="AVY96001.1"/>
    <property type="molecule type" value="Genomic_DNA"/>
</dbReference>
<dbReference type="GO" id="GO:0018104">
    <property type="term" value="P:peptidoglycan-protein cross-linking"/>
    <property type="evidence" value="ECO:0007669"/>
    <property type="project" value="TreeGrafter"/>
</dbReference>
<dbReference type="STRING" id="1122240.GCA_000620105_03574"/>
<evidence type="ECO:0000256" key="5">
    <source>
        <dbReference type="ARBA" id="ARBA00022801"/>
    </source>
</evidence>
<keyword evidence="5" id="KW-0378">Hydrolase</keyword>
<dbReference type="PANTHER" id="PTHR30582:SF24">
    <property type="entry name" value="L,D-TRANSPEPTIDASE ERFK_SRFK-RELATED"/>
    <property type="match status" value="1"/>
</dbReference>
<dbReference type="GO" id="GO:0016757">
    <property type="term" value="F:glycosyltransferase activity"/>
    <property type="evidence" value="ECO:0007669"/>
    <property type="project" value="UniProtKB-KW"/>
</dbReference>
<dbReference type="SUPFAM" id="SSF141523">
    <property type="entry name" value="L,D-transpeptidase catalytic domain-like"/>
    <property type="match status" value="1"/>
</dbReference>
<organism evidence="12 13">
    <name type="scientific">Microvirgula aerodenitrificans</name>
    <dbReference type="NCBI Taxonomy" id="57480"/>
    <lineage>
        <taxon>Bacteria</taxon>
        <taxon>Pseudomonadati</taxon>
        <taxon>Pseudomonadota</taxon>
        <taxon>Betaproteobacteria</taxon>
        <taxon>Neisseriales</taxon>
        <taxon>Aquaspirillaceae</taxon>
        <taxon>Microvirgula</taxon>
    </lineage>
</organism>
<feature type="domain" description="L,D-TPase catalytic" evidence="11">
    <location>
        <begin position="69"/>
        <end position="208"/>
    </location>
</feature>
<dbReference type="InterPro" id="IPR050979">
    <property type="entry name" value="LD-transpeptidase"/>
</dbReference>
<evidence type="ECO:0000256" key="1">
    <source>
        <dbReference type="ARBA" id="ARBA00004752"/>
    </source>
</evidence>
<dbReference type="InterPro" id="IPR005490">
    <property type="entry name" value="LD_TPept_cat_dom"/>
</dbReference>
<evidence type="ECO:0000256" key="2">
    <source>
        <dbReference type="ARBA" id="ARBA00005992"/>
    </source>
</evidence>
<dbReference type="CDD" id="cd16913">
    <property type="entry name" value="YkuD_like"/>
    <property type="match status" value="1"/>
</dbReference>
<sequence length="322" mass="34589">MPTQGDTVVGEAFVVTPTPDNTLFDLARYFDTGALDITLSNPRLDPWVPGAGQRVIIPTEYILPPKPWRGIVVNIPQRRLFYFPPKTARRPATVITFPVSIAREGWSTPLGDTRVVGKYKDPAWIVPRSIKAEHEAGGEPFPDYFPPGVDNPMGMLAIQTGFRGIFIHGTNKPWGLGLRQSHGCLHLYPEDAVQLFGQVAAGLPVRIENRPLVVGIRHGGVVMARYPGVSEYPAAPVGLDALRARIAALPPRAGPPEELDWARAKTLLGSGSALPVPLAVGSPLPARRLADAPARPYTHPPYGSDANQASPPVRPGSAAGTD</sequence>